<evidence type="ECO:0000313" key="2">
    <source>
        <dbReference type="Proteomes" id="UP001611415"/>
    </source>
</evidence>
<organism evidence="1 2">
    <name type="scientific">Nocardia xishanensis</name>
    <dbReference type="NCBI Taxonomy" id="238964"/>
    <lineage>
        <taxon>Bacteria</taxon>
        <taxon>Bacillati</taxon>
        <taxon>Actinomycetota</taxon>
        <taxon>Actinomycetes</taxon>
        <taxon>Mycobacteriales</taxon>
        <taxon>Nocardiaceae</taxon>
        <taxon>Nocardia</taxon>
    </lineage>
</organism>
<protein>
    <submittedName>
        <fullName evidence="1">Peptidoglycan-binding protein</fullName>
    </submittedName>
</protein>
<name>A0ABW7X6H6_9NOCA</name>
<accession>A0ABW7X6H6</accession>
<comment type="caution">
    <text evidence="1">The sequence shown here is derived from an EMBL/GenBank/DDBJ whole genome shotgun (WGS) entry which is preliminary data.</text>
</comment>
<evidence type="ECO:0000313" key="1">
    <source>
        <dbReference type="EMBL" id="MFI2476719.1"/>
    </source>
</evidence>
<dbReference type="InterPro" id="IPR036365">
    <property type="entry name" value="PGBD-like_sf"/>
</dbReference>
<gene>
    <name evidence="1" type="ORF">ACH49W_25325</name>
</gene>
<dbReference type="Gene3D" id="1.10.101.10">
    <property type="entry name" value="PGBD-like superfamily/PGBD"/>
    <property type="match status" value="1"/>
</dbReference>
<dbReference type="EMBL" id="JBIRYO010000018">
    <property type="protein sequence ID" value="MFI2476719.1"/>
    <property type="molecule type" value="Genomic_DNA"/>
</dbReference>
<sequence>MQDVQKLINRSIALLGLPMLSVDGAVGPLTQAAITAFQLAHGGVGDGMMRIAVSEEPVFPGPEPIELTQGQADGATIAEACKAAREDCQAQAGCQPGTLKMDKKCICWKGGAAGGYTCTVGCGCSAPIA</sequence>
<reference evidence="1 2" key="1">
    <citation type="submission" date="2024-10" db="EMBL/GenBank/DDBJ databases">
        <title>The Natural Products Discovery Center: Release of the First 8490 Sequenced Strains for Exploring Actinobacteria Biosynthetic Diversity.</title>
        <authorList>
            <person name="Kalkreuter E."/>
            <person name="Kautsar S.A."/>
            <person name="Yang D."/>
            <person name="Bader C.D."/>
            <person name="Teijaro C.N."/>
            <person name="Fluegel L."/>
            <person name="Davis C.M."/>
            <person name="Simpson J.R."/>
            <person name="Lauterbach L."/>
            <person name="Steele A.D."/>
            <person name="Gui C."/>
            <person name="Meng S."/>
            <person name="Li G."/>
            <person name="Viehrig K."/>
            <person name="Ye F."/>
            <person name="Su P."/>
            <person name="Kiefer A.F."/>
            <person name="Nichols A."/>
            <person name="Cepeda A.J."/>
            <person name="Yan W."/>
            <person name="Fan B."/>
            <person name="Jiang Y."/>
            <person name="Adhikari A."/>
            <person name="Zheng C.-J."/>
            <person name="Schuster L."/>
            <person name="Cowan T.M."/>
            <person name="Smanski M.J."/>
            <person name="Chevrette M.G."/>
            <person name="De Carvalho L.P.S."/>
            <person name="Shen B."/>
        </authorList>
    </citation>
    <scope>NUCLEOTIDE SEQUENCE [LARGE SCALE GENOMIC DNA]</scope>
    <source>
        <strain evidence="1 2">NPDC019275</strain>
    </source>
</reference>
<proteinExistence type="predicted"/>
<dbReference type="SUPFAM" id="SSF47090">
    <property type="entry name" value="PGBD-like"/>
    <property type="match status" value="1"/>
</dbReference>
<dbReference type="Proteomes" id="UP001611415">
    <property type="component" value="Unassembled WGS sequence"/>
</dbReference>
<dbReference type="InterPro" id="IPR036366">
    <property type="entry name" value="PGBDSf"/>
</dbReference>
<keyword evidence="2" id="KW-1185">Reference proteome</keyword>
<dbReference type="RefSeq" id="WP_397094003.1">
    <property type="nucleotide sequence ID" value="NZ_JBIRYO010000018.1"/>
</dbReference>